<organism evidence="2 3">
    <name type="scientific">Kitasatospora saccharophila</name>
    <dbReference type="NCBI Taxonomy" id="407973"/>
    <lineage>
        <taxon>Bacteria</taxon>
        <taxon>Bacillati</taxon>
        <taxon>Actinomycetota</taxon>
        <taxon>Actinomycetes</taxon>
        <taxon>Kitasatosporales</taxon>
        <taxon>Streptomycetaceae</taxon>
        <taxon>Kitasatospora</taxon>
    </lineage>
</organism>
<dbReference type="PANTHER" id="PTHR43312:SF1">
    <property type="entry name" value="NADP-DEPENDENT OXIDOREDUCTASE DOMAIN-CONTAINING PROTEIN"/>
    <property type="match status" value="1"/>
</dbReference>
<comment type="caution">
    <text evidence="2">The sequence shown here is derived from an EMBL/GenBank/DDBJ whole genome shotgun (WGS) entry which is preliminary data.</text>
</comment>
<protein>
    <submittedName>
        <fullName evidence="2">Aldo/keto reductase</fullName>
    </submittedName>
</protein>
<accession>A0ABN2XW44</accession>
<dbReference type="InterPro" id="IPR023210">
    <property type="entry name" value="NADP_OxRdtase_dom"/>
</dbReference>
<dbReference type="EMBL" id="BAAANS010000061">
    <property type="protein sequence ID" value="GAA2118037.1"/>
    <property type="molecule type" value="Genomic_DNA"/>
</dbReference>
<evidence type="ECO:0000259" key="1">
    <source>
        <dbReference type="Pfam" id="PF00248"/>
    </source>
</evidence>
<dbReference type="Proteomes" id="UP001500897">
    <property type="component" value="Unassembled WGS sequence"/>
</dbReference>
<proteinExistence type="predicted"/>
<reference evidence="2 3" key="1">
    <citation type="journal article" date="2019" name="Int. J. Syst. Evol. Microbiol.">
        <title>The Global Catalogue of Microorganisms (GCM) 10K type strain sequencing project: providing services to taxonomists for standard genome sequencing and annotation.</title>
        <authorList>
            <consortium name="The Broad Institute Genomics Platform"/>
            <consortium name="The Broad Institute Genome Sequencing Center for Infectious Disease"/>
            <person name="Wu L."/>
            <person name="Ma J."/>
        </authorList>
    </citation>
    <scope>NUCLEOTIDE SEQUENCE [LARGE SCALE GENOMIC DNA]</scope>
    <source>
        <strain evidence="2 3">JCM 14559</strain>
    </source>
</reference>
<dbReference type="SUPFAM" id="SSF51430">
    <property type="entry name" value="NAD(P)-linked oxidoreductase"/>
    <property type="match status" value="1"/>
</dbReference>
<dbReference type="Pfam" id="PF00248">
    <property type="entry name" value="Aldo_ket_red"/>
    <property type="match status" value="1"/>
</dbReference>
<dbReference type="Gene3D" id="3.20.20.100">
    <property type="entry name" value="NADP-dependent oxidoreductase domain"/>
    <property type="match status" value="1"/>
</dbReference>
<keyword evidence="3" id="KW-1185">Reference proteome</keyword>
<evidence type="ECO:0000313" key="3">
    <source>
        <dbReference type="Proteomes" id="UP001500897"/>
    </source>
</evidence>
<feature type="domain" description="NADP-dependent oxidoreductase" evidence="1">
    <location>
        <begin position="14"/>
        <end position="136"/>
    </location>
</feature>
<evidence type="ECO:0000313" key="2">
    <source>
        <dbReference type="EMBL" id="GAA2118037.1"/>
    </source>
</evidence>
<gene>
    <name evidence="2" type="ORF">GCM10009759_64940</name>
</gene>
<name>A0ABN2XW44_9ACTN</name>
<dbReference type="InterPro" id="IPR036812">
    <property type="entry name" value="NAD(P)_OxRdtase_dom_sf"/>
</dbReference>
<dbReference type="RefSeq" id="WP_344557388.1">
    <property type="nucleotide sequence ID" value="NZ_BAAANS010000061.1"/>
</dbReference>
<dbReference type="InterPro" id="IPR053135">
    <property type="entry name" value="AKR2_Oxidoreductase"/>
</dbReference>
<sequence>MSAELGLGTYRVRDAGHAARTALAAGGQWIDTAPNYGHGSVHQALAPVLAEHPAAKVATKTGFHPGGRHSLAPGDVRAQTEESLSVLGRADLVFVHNPEHHGHDRQQLQHGIREAFAVLEEFAHAGRIGRYGVATWNGFTSGAFTVAELTALAREAAGSADHHLGAVQMPVSIVMYDALARALDGGGPFVEAHDAGLTTFGSAPLHGGELMELMTPELVNLIQPGAAPSAAAFQVVGACPALDVVLTPARTLQRWEDAREALTKPIPIGRLRTVLDVLSAD</sequence>
<dbReference type="PANTHER" id="PTHR43312">
    <property type="entry name" value="D-THREO-ALDOSE 1-DEHYDROGENASE"/>
    <property type="match status" value="1"/>
</dbReference>